<dbReference type="EMBL" id="AMWN01000011">
    <property type="protein sequence ID" value="EXJ78854.1"/>
    <property type="molecule type" value="Genomic_DNA"/>
</dbReference>
<evidence type="ECO:0000256" key="2">
    <source>
        <dbReference type="ARBA" id="ARBA00022448"/>
    </source>
</evidence>
<dbReference type="PANTHER" id="PTHR43562">
    <property type="entry name" value="NAPA-TYPE SODIUM/HYDROGEN ANTIPORTER"/>
    <property type="match status" value="1"/>
</dbReference>
<dbReference type="Gene3D" id="1.20.1530.20">
    <property type="match status" value="2"/>
</dbReference>
<feature type="transmembrane region" description="Helical" evidence="11">
    <location>
        <begin position="36"/>
        <end position="54"/>
    </location>
</feature>
<dbReference type="HOGENOM" id="CLU_024407_1_0_1"/>
<evidence type="ECO:0000256" key="10">
    <source>
        <dbReference type="SAM" id="MobiDB-lite"/>
    </source>
</evidence>
<name>W9Y918_9EURO</name>
<dbReference type="InterPro" id="IPR006153">
    <property type="entry name" value="Cation/H_exchanger_TM"/>
</dbReference>
<comment type="subcellular location">
    <subcellularLocation>
        <location evidence="1">Membrane</location>
        <topology evidence="1">Multi-pass membrane protein</topology>
    </subcellularLocation>
</comment>
<sequence length="571" mass="60123">MADAALPYEEPGVVTILVQASFLLALNVVNSILDNVFYCGLVGQVLIGMAWGTPGAKMLSHHVEQVITQLGYLGLILIVFEGGLSTSAKSIQTTLLLSICVALTGIILPMAFSFSLLALAEASNLQAFAAGSALCSTSLGTTFSILKTTGLTNSRLGTVLTSAAMLDDVVGLIMVQVISNLGSGNESIQATTVIRPVFVSLGFAIVLPLACRLLAKPALNYYCNNRAETWLLTKVDGVLSRSSIYCLLSTALLMGLVCAASYAGTSALFAAYLAGASIAYLDESVAQNQAATPRESGREATTMHQQSPVKVSKRSRGTMAAPEDIDPDVVAATSSRKAHEDLTSPASSTRLPTPPPEGGTDRDDDKAVPTTSSPASEDESRSLNMYNTYHGAAVERILKPFFFASIGFSIPITRMFQGSIVWRGLVYSVLMAIGKLFCGAWLIRFVKASATAPNTGNEQERKKSSSKPLPRPKSLYPASLLGCAMVARGEIGFLISALAASNGIFSTSGTSSAANLESDIYLIVTWAILLCTIVGPLALGILARRVKRLQAERMKSGSAEGEDPLGIWGVG</sequence>
<feature type="transmembrane region" description="Helical" evidence="11">
    <location>
        <begin position="125"/>
        <end position="146"/>
    </location>
</feature>
<keyword evidence="4 11" id="KW-0812">Transmembrane</keyword>
<gene>
    <name evidence="13" type="ORF">A1O1_09256</name>
</gene>
<dbReference type="PANTHER" id="PTHR43562:SF3">
    <property type="entry name" value="SODIUM ION_PROTON EXCHANGER (EUROFUNG)"/>
    <property type="match status" value="1"/>
</dbReference>
<feature type="transmembrane region" description="Helical" evidence="11">
    <location>
        <begin position="12"/>
        <end position="29"/>
    </location>
</feature>
<proteinExistence type="predicted"/>
<evidence type="ECO:0000256" key="11">
    <source>
        <dbReference type="SAM" id="Phobius"/>
    </source>
</evidence>
<dbReference type="Proteomes" id="UP000019484">
    <property type="component" value="Unassembled WGS sequence"/>
</dbReference>
<feature type="transmembrane region" description="Helical" evidence="11">
    <location>
        <begin position="244"/>
        <end position="274"/>
    </location>
</feature>
<keyword evidence="3" id="KW-0050">Antiport</keyword>
<keyword evidence="8 11" id="KW-0472">Membrane</keyword>
<evidence type="ECO:0000256" key="9">
    <source>
        <dbReference type="ARBA" id="ARBA00023201"/>
    </source>
</evidence>
<feature type="transmembrane region" description="Helical" evidence="11">
    <location>
        <begin position="520"/>
        <end position="543"/>
    </location>
</feature>
<feature type="transmembrane region" description="Helical" evidence="11">
    <location>
        <begin position="420"/>
        <end position="443"/>
    </location>
</feature>
<feature type="transmembrane region" description="Helical" evidence="11">
    <location>
        <begin position="66"/>
        <end position="84"/>
    </location>
</feature>
<accession>W9Y918</accession>
<dbReference type="RefSeq" id="XP_007728302.1">
    <property type="nucleotide sequence ID" value="XM_007730112.1"/>
</dbReference>
<keyword evidence="5 11" id="KW-1133">Transmembrane helix</keyword>
<feature type="region of interest" description="Disordered" evidence="10">
    <location>
        <begin position="290"/>
        <end position="382"/>
    </location>
</feature>
<dbReference type="GO" id="GO:1902600">
    <property type="term" value="P:proton transmembrane transport"/>
    <property type="evidence" value="ECO:0007669"/>
    <property type="project" value="InterPro"/>
</dbReference>
<evidence type="ECO:0000256" key="6">
    <source>
        <dbReference type="ARBA" id="ARBA00023053"/>
    </source>
</evidence>
<evidence type="ECO:0000256" key="8">
    <source>
        <dbReference type="ARBA" id="ARBA00023136"/>
    </source>
</evidence>
<dbReference type="GO" id="GO:0015297">
    <property type="term" value="F:antiporter activity"/>
    <property type="evidence" value="ECO:0007669"/>
    <property type="project" value="UniProtKB-KW"/>
</dbReference>
<dbReference type="GeneID" id="19164101"/>
<keyword evidence="6" id="KW-0915">Sodium</keyword>
<keyword evidence="14" id="KW-1185">Reference proteome</keyword>
<evidence type="ECO:0000256" key="3">
    <source>
        <dbReference type="ARBA" id="ARBA00022449"/>
    </source>
</evidence>
<feature type="domain" description="Cation/H+ exchanger transmembrane" evidence="12">
    <location>
        <begin position="41"/>
        <end position="283"/>
    </location>
</feature>
<evidence type="ECO:0000313" key="14">
    <source>
        <dbReference type="Proteomes" id="UP000019484"/>
    </source>
</evidence>
<keyword evidence="7" id="KW-0406">Ion transport</keyword>
<evidence type="ECO:0000313" key="13">
    <source>
        <dbReference type="EMBL" id="EXJ78854.1"/>
    </source>
</evidence>
<feature type="transmembrane region" description="Helical" evidence="11">
    <location>
        <begin position="158"/>
        <end position="181"/>
    </location>
</feature>
<dbReference type="OrthoDB" id="1288932at2759"/>
<keyword evidence="9" id="KW-0739">Sodium transport</keyword>
<evidence type="ECO:0000256" key="7">
    <source>
        <dbReference type="ARBA" id="ARBA00023065"/>
    </source>
</evidence>
<dbReference type="eggNOG" id="ENOG502QWRB">
    <property type="taxonomic scope" value="Eukaryota"/>
</dbReference>
<evidence type="ECO:0000256" key="5">
    <source>
        <dbReference type="ARBA" id="ARBA00022989"/>
    </source>
</evidence>
<organism evidence="13 14">
    <name type="scientific">Capronia coronata CBS 617.96</name>
    <dbReference type="NCBI Taxonomy" id="1182541"/>
    <lineage>
        <taxon>Eukaryota</taxon>
        <taxon>Fungi</taxon>
        <taxon>Dikarya</taxon>
        <taxon>Ascomycota</taxon>
        <taxon>Pezizomycotina</taxon>
        <taxon>Eurotiomycetes</taxon>
        <taxon>Chaetothyriomycetidae</taxon>
        <taxon>Chaetothyriales</taxon>
        <taxon>Herpotrichiellaceae</taxon>
        <taxon>Capronia</taxon>
    </lineage>
</organism>
<dbReference type="AlphaFoldDB" id="W9Y918"/>
<evidence type="ECO:0000256" key="1">
    <source>
        <dbReference type="ARBA" id="ARBA00004141"/>
    </source>
</evidence>
<evidence type="ECO:0000256" key="4">
    <source>
        <dbReference type="ARBA" id="ARBA00022692"/>
    </source>
</evidence>
<keyword evidence="2" id="KW-0813">Transport</keyword>
<dbReference type="Pfam" id="PF00999">
    <property type="entry name" value="Na_H_Exchanger"/>
    <property type="match status" value="1"/>
</dbReference>
<dbReference type="GO" id="GO:0016020">
    <property type="term" value="C:membrane"/>
    <property type="evidence" value="ECO:0007669"/>
    <property type="project" value="UniProtKB-SubCell"/>
</dbReference>
<evidence type="ECO:0000259" key="12">
    <source>
        <dbReference type="Pfam" id="PF00999"/>
    </source>
</evidence>
<dbReference type="InterPro" id="IPR038770">
    <property type="entry name" value="Na+/solute_symporter_sf"/>
</dbReference>
<feature type="transmembrane region" description="Helical" evidence="11">
    <location>
        <begin position="96"/>
        <end position="119"/>
    </location>
</feature>
<protein>
    <recommendedName>
        <fullName evidence="12">Cation/H+ exchanger transmembrane domain-containing protein</fullName>
    </recommendedName>
</protein>
<comment type="caution">
    <text evidence="13">The sequence shown here is derived from an EMBL/GenBank/DDBJ whole genome shotgun (WGS) entry which is preliminary data.</text>
</comment>
<dbReference type="GO" id="GO:0006814">
    <property type="term" value="P:sodium ion transport"/>
    <property type="evidence" value="ECO:0007669"/>
    <property type="project" value="UniProtKB-KW"/>
</dbReference>
<feature type="transmembrane region" description="Helical" evidence="11">
    <location>
        <begin position="193"/>
        <end position="215"/>
    </location>
</feature>
<reference evidence="13 14" key="1">
    <citation type="submission" date="2013-03" db="EMBL/GenBank/DDBJ databases">
        <title>The Genome Sequence of Capronia coronata CBS 617.96.</title>
        <authorList>
            <consortium name="The Broad Institute Genomics Platform"/>
            <person name="Cuomo C."/>
            <person name="de Hoog S."/>
            <person name="Gorbushina A."/>
            <person name="Walker B."/>
            <person name="Young S.K."/>
            <person name="Zeng Q."/>
            <person name="Gargeya S."/>
            <person name="Fitzgerald M."/>
            <person name="Haas B."/>
            <person name="Abouelleil A."/>
            <person name="Allen A.W."/>
            <person name="Alvarado L."/>
            <person name="Arachchi H.M."/>
            <person name="Berlin A.M."/>
            <person name="Chapman S.B."/>
            <person name="Gainer-Dewar J."/>
            <person name="Goldberg J."/>
            <person name="Griggs A."/>
            <person name="Gujja S."/>
            <person name="Hansen M."/>
            <person name="Howarth C."/>
            <person name="Imamovic A."/>
            <person name="Ireland A."/>
            <person name="Larimer J."/>
            <person name="McCowan C."/>
            <person name="Murphy C."/>
            <person name="Pearson M."/>
            <person name="Poon T.W."/>
            <person name="Priest M."/>
            <person name="Roberts A."/>
            <person name="Saif S."/>
            <person name="Shea T."/>
            <person name="Sisk P."/>
            <person name="Sykes S."/>
            <person name="Wortman J."/>
            <person name="Nusbaum C."/>
            <person name="Birren B."/>
        </authorList>
    </citation>
    <scope>NUCLEOTIDE SEQUENCE [LARGE SCALE GENOMIC DNA]</scope>
    <source>
        <strain evidence="13 14">CBS 617.96</strain>
    </source>
</reference>